<keyword evidence="5" id="KW-1185">Reference proteome</keyword>
<keyword evidence="2 3" id="KW-0413">Isomerase</keyword>
<organism evidence="4 5">
    <name type="scientific">Legionella beliardensis</name>
    <dbReference type="NCBI Taxonomy" id="91822"/>
    <lineage>
        <taxon>Bacteria</taxon>
        <taxon>Pseudomonadati</taxon>
        <taxon>Pseudomonadota</taxon>
        <taxon>Gammaproteobacteria</taxon>
        <taxon>Legionellales</taxon>
        <taxon>Legionellaceae</taxon>
        <taxon>Legionella</taxon>
    </lineage>
</organism>
<comment type="catalytic activity">
    <reaction evidence="1 3">
        <text>aldehydo-D-ribose 5-phosphate = D-ribulose 5-phosphate</text>
        <dbReference type="Rhea" id="RHEA:14657"/>
        <dbReference type="ChEBI" id="CHEBI:58121"/>
        <dbReference type="ChEBI" id="CHEBI:58273"/>
        <dbReference type="EC" id="5.3.1.6"/>
    </reaction>
</comment>
<dbReference type="EC" id="5.3.1.6" evidence="3"/>
<gene>
    <name evidence="3 4" type="primary">rpiA</name>
    <name evidence="4" type="ORF">NCTC13315_00135</name>
</gene>
<comment type="pathway">
    <text evidence="3">Carbohydrate degradation; pentose phosphate pathway; D-ribose 5-phosphate from D-ribulose 5-phosphate (non-oxidative stage): step 1/1.</text>
</comment>
<evidence type="ECO:0000256" key="3">
    <source>
        <dbReference type="HAMAP-Rule" id="MF_00170"/>
    </source>
</evidence>
<dbReference type="OrthoDB" id="5870696at2"/>
<dbReference type="GO" id="GO:0009052">
    <property type="term" value="P:pentose-phosphate shunt, non-oxidative branch"/>
    <property type="evidence" value="ECO:0007669"/>
    <property type="project" value="UniProtKB-UniRule"/>
</dbReference>
<evidence type="ECO:0000256" key="1">
    <source>
        <dbReference type="ARBA" id="ARBA00001713"/>
    </source>
</evidence>
<dbReference type="GO" id="GO:0006014">
    <property type="term" value="P:D-ribose metabolic process"/>
    <property type="evidence" value="ECO:0007669"/>
    <property type="project" value="TreeGrafter"/>
</dbReference>
<feature type="binding site" evidence="3">
    <location>
        <position position="119"/>
    </location>
    <ligand>
        <name>substrate</name>
    </ligand>
</feature>
<accession>A0A378HXM0</accession>
<dbReference type="Gene3D" id="3.30.70.260">
    <property type="match status" value="1"/>
</dbReference>
<dbReference type="FunFam" id="3.30.70.260:FF:000004">
    <property type="entry name" value="Ribose-5-phosphate isomerase A"/>
    <property type="match status" value="1"/>
</dbReference>
<dbReference type="GO" id="GO:0005829">
    <property type="term" value="C:cytosol"/>
    <property type="evidence" value="ECO:0007669"/>
    <property type="project" value="TreeGrafter"/>
</dbReference>
<dbReference type="NCBIfam" id="NF001924">
    <property type="entry name" value="PRK00702.1"/>
    <property type="match status" value="1"/>
</dbReference>
<dbReference type="InterPro" id="IPR004788">
    <property type="entry name" value="Ribose5P_isomerase_type_A"/>
</dbReference>
<dbReference type="CDD" id="cd01398">
    <property type="entry name" value="RPI_A"/>
    <property type="match status" value="1"/>
</dbReference>
<evidence type="ECO:0000256" key="2">
    <source>
        <dbReference type="ARBA" id="ARBA00023235"/>
    </source>
</evidence>
<evidence type="ECO:0000313" key="4">
    <source>
        <dbReference type="EMBL" id="STX27629.1"/>
    </source>
</evidence>
<comment type="similarity">
    <text evidence="3">Belongs to the ribose 5-phosphate isomerase family.</text>
</comment>
<dbReference type="EMBL" id="UGNV01000001">
    <property type="protein sequence ID" value="STX27629.1"/>
    <property type="molecule type" value="Genomic_DNA"/>
</dbReference>
<dbReference type="RefSeq" id="WP_115301428.1">
    <property type="nucleotide sequence ID" value="NZ_CAAAHO010000003.1"/>
</dbReference>
<dbReference type="PANTHER" id="PTHR11934">
    <property type="entry name" value="RIBOSE-5-PHOSPHATE ISOMERASE"/>
    <property type="match status" value="1"/>
</dbReference>
<feature type="binding site" evidence="3">
    <location>
        <begin position="92"/>
        <end position="95"/>
    </location>
    <ligand>
        <name>substrate</name>
    </ligand>
</feature>
<comment type="subunit">
    <text evidence="3">Homodimer.</text>
</comment>
<dbReference type="InterPro" id="IPR037171">
    <property type="entry name" value="NagB/RpiA_transferase-like"/>
</dbReference>
<feature type="binding site" evidence="3">
    <location>
        <begin position="26"/>
        <end position="29"/>
    </location>
    <ligand>
        <name>substrate</name>
    </ligand>
</feature>
<dbReference type="HAMAP" id="MF_00170">
    <property type="entry name" value="Rib_5P_isom_A"/>
    <property type="match status" value="1"/>
</dbReference>
<dbReference type="FunFam" id="3.40.50.1360:FF:000001">
    <property type="entry name" value="Ribose-5-phosphate isomerase A"/>
    <property type="match status" value="1"/>
</dbReference>
<feature type="active site" description="Proton acceptor" evidence="3">
    <location>
        <position position="101"/>
    </location>
</feature>
<dbReference type="Gene3D" id="3.40.50.1360">
    <property type="match status" value="1"/>
</dbReference>
<name>A0A378HXM0_9GAMM</name>
<proteinExistence type="inferred from homology"/>
<dbReference type="SUPFAM" id="SSF100950">
    <property type="entry name" value="NagB/RpiA/CoA transferase-like"/>
    <property type="match status" value="1"/>
</dbReference>
<evidence type="ECO:0000313" key="5">
    <source>
        <dbReference type="Proteomes" id="UP000254968"/>
    </source>
</evidence>
<feature type="binding site" evidence="3">
    <location>
        <begin position="79"/>
        <end position="82"/>
    </location>
    <ligand>
        <name>substrate</name>
    </ligand>
</feature>
<dbReference type="AlphaFoldDB" id="A0A378HXM0"/>
<dbReference type="Proteomes" id="UP000254968">
    <property type="component" value="Unassembled WGS sequence"/>
</dbReference>
<comment type="function">
    <text evidence="3">Catalyzes the reversible conversion of ribose-5-phosphate to ribulose 5-phosphate.</text>
</comment>
<dbReference type="UniPathway" id="UPA00115">
    <property type="reaction ID" value="UER00412"/>
</dbReference>
<dbReference type="SUPFAM" id="SSF75445">
    <property type="entry name" value="D-ribose-5-phosphate isomerase (RpiA), lid domain"/>
    <property type="match status" value="1"/>
</dbReference>
<dbReference type="InterPro" id="IPR020672">
    <property type="entry name" value="Ribose5P_isomerase_typA_subgr"/>
</dbReference>
<dbReference type="NCBIfam" id="TIGR00021">
    <property type="entry name" value="rpiA"/>
    <property type="match status" value="1"/>
</dbReference>
<dbReference type="GO" id="GO:0004751">
    <property type="term" value="F:ribose-5-phosphate isomerase activity"/>
    <property type="evidence" value="ECO:0007669"/>
    <property type="project" value="UniProtKB-UniRule"/>
</dbReference>
<protein>
    <recommendedName>
        <fullName evidence="3">Ribose-5-phosphate isomerase A</fullName>
        <ecNumber evidence="3">5.3.1.6</ecNumber>
    </recommendedName>
    <alternativeName>
        <fullName evidence="3">Phosphoriboisomerase A</fullName>
        <shortName evidence="3">PRI</shortName>
    </alternativeName>
</protein>
<sequence>MSELKQKAAYAALEYIDDNIVLGVGTGSTVNYFIDELAKIKQRIDACVASSKATETRLKAIGLPVIDLNVAGELPLYIDGADEVTKARESIKGGGGALTREKVLATAADQFICIVDESKVVTHLGNFPVAVEVLPLARSFVAREIVKLGGDPVYREGFITDNGNIILDVYNLNISQPLALEKTIKLIPGVVENGLFAQRLADRVIVSNASGIVTF</sequence>
<reference evidence="4 5" key="1">
    <citation type="submission" date="2018-06" db="EMBL/GenBank/DDBJ databases">
        <authorList>
            <consortium name="Pathogen Informatics"/>
            <person name="Doyle S."/>
        </authorList>
    </citation>
    <scope>NUCLEOTIDE SEQUENCE [LARGE SCALE GENOMIC DNA]</scope>
    <source>
        <strain evidence="4 5">NCTC13315</strain>
    </source>
</reference>
<dbReference type="PANTHER" id="PTHR11934:SF0">
    <property type="entry name" value="RIBOSE-5-PHOSPHATE ISOMERASE"/>
    <property type="match status" value="1"/>
</dbReference>
<dbReference type="Pfam" id="PF06026">
    <property type="entry name" value="Rib_5-P_isom_A"/>
    <property type="match status" value="1"/>
</dbReference>